<evidence type="ECO:0000256" key="9">
    <source>
        <dbReference type="ARBA" id="ARBA00023014"/>
    </source>
</evidence>
<dbReference type="eggNOG" id="COG2303">
    <property type="taxonomic scope" value="Bacteria"/>
</dbReference>
<evidence type="ECO:0000256" key="1">
    <source>
        <dbReference type="ARBA" id="ARBA00001974"/>
    </source>
</evidence>
<evidence type="ECO:0000256" key="12">
    <source>
        <dbReference type="ARBA" id="ARBA00023221"/>
    </source>
</evidence>
<dbReference type="PANTHER" id="PTHR47470:SF1">
    <property type="entry name" value="FAD-DEPENDENT OXIDOREDUCTASE 2 FAD BINDING DOMAIN-CONTAINING PROTEIN"/>
    <property type="match status" value="1"/>
</dbReference>
<keyword evidence="12" id="KW-0753">Steroid metabolism</keyword>
<feature type="domain" description="Glucose-methanol-choline oxidoreductase N-terminal" evidence="19">
    <location>
        <begin position="182"/>
        <end position="273"/>
    </location>
</feature>
<dbReference type="EMBL" id="CP001322">
    <property type="protein sequence ID" value="ACL05975.1"/>
    <property type="molecule type" value="Genomic_DNA"/>
</dbReference>
<evidence type="ECO:0000256" key="15">
    <source>
        <dbReference type="ARBA" id="ARBA00049645"/>
    </source>
</evidence>
<dbReference type="InterPro" id="IPR007867">
    <property type="entry name" value="GMC_OxRtase_C"/>
</dbReference>
<evidence type="ECO:0000259" key="19">
    <source>
        <dbReference type="Pfam" id="PF00732"/>
    </source>
</evidence>
<feature type="domain" description="Glucose-methanol-choline oxidoreductase C-terminal" evidence="20">
    <location>
        <begin position="426"/>
        <end position="514"/>
    </location>
</feature>
<keyword evidence="11" id="KW-1207">Sterol metabolism</keyword>
<keyword evidence="8" id="KW-0408">Iron</keyword>
<keyword evidence="4" id="KW-0285">Flavoprotein</keyword>
<keyword evidence="5" id="KW-0479">Metal-binding</keyword>
<sequence>MDYDFVVVGSGFGGGVSALRLTEKGYKVAVIEQGRRIGPKDVQAADEKPLRNFFWMPAAKMNGFFTQTIFRHVQIVGGVGLGGGSLVYAAVLLKPKTGFFKDPVWSNFGVDWEQELEPHYEEVKRMLGLTNNPNFDLQDEYLKKTAHTMGAQDTYGPTPNGIYFGKPGVTVKDPFFGGEGPDRTGCELCGDCLSGCGKGAKNSLDKNYLFLAEKKGAEILTSRKVSHVEPMEGGYRLHLADPMKPKKTYPSITAKKVVLAGGVLGTLELLFRSRDVKKTLPKVSPLLGRVVRTNSEAIVASLSRNPDEDITKGSAISSHFYPDDHTHITQNRFPDGYDFMRYYLGPMVDEPNPAKRAFKTLWAMVKNPIRSMASIFAKNWRKRISVLTVMQHMDNQISLVYRRGLFSWFKKSLHSKIPEGQQRAPAFLPIANKAARAYAQASGGDPLNVTMESLLNLSSTAHILGGCHMGTSPENGVISTDHEVLGYPGLYVADGAAVSANVGVNPSLTIAALAERAMSRIEAKQ</sequence>
<dbReference type="Pfam" id="PF05199">
    <property type="entry name" value="GMC_oxred_C"/>
    <property type="match status" value="1"/>
</dbReference>
<dbReference type="HOGENOM" id="CLU_002483_2_0_7"/>
<dbReference type="InterPro" id="IPR000172">
    <property type="entry name" value="GMC_OxRdtase_N"/>
</dbReference>
<evidence type="ECO:0000256" key="3">
    <source>
        <dbReference type="ARBA" id="ARBA00022548"/>
    </source>
</evidence>
<evidence type="ECO:0000256" key="13">
    <source>
        <dbReference type="ARBA" id="ARBA00023235"/>
    </source>
</evidence>
<keyword evidence="3" id="KW-0153">Cholesterol metabolism</keyword>
<dbReference type="Gene3D" id="3.50.50.60">
    <property type="entry name" value="FAD/NAD(P)-binding domain"/>
    <property type="match status" value="3"/>
</dbReference>
<dbReference type="GO" id="GO:0046872">
    <property type="term" value="F:metal ion binding"/>
    <property type="evidence" value="ECO:0007669"/>
    <property type="project" value="UniProtKB-KW"/>
</dbReference>
<reference evidence="21 22" key="1">
    <citation type="journal article" date="2012" name="Environ. Microbiol.">
        <title>The genome sequence of Desulfatibacillum alkenivorans AK-01: a blueprint for anaerobic alkane oxidation.</title>
        <authorList>
            <person name="Callaghan A.V."/>
            <person name="Morris B.E."/>
            <person name="Pereira I.A."/>
            <person name="McInerney M.J."/>
            <person name="Austin R.N."/>
            <person name="Groves J.T."/>
            <person name="Kukor J.J."/>
            <person name="Suflita J.M."/>
            <person name="Young L.Y."/>
            <person name="Zylstra G.J."/>
            <person name="Wawrik B."/>
        </authorList>
    </citation>
    <scope>NUCLEOTIDE SEQUENCE [LARGE SCALE GENOMIC DNA]</scope>
    <source>
        <strain evidence="21 22">AK-01</strain>
    </source>
</reference>
<dbReference type="GO" id="GO:0004769">
    <property type="term" value="F:steroid Delta-isomerase activity"/>
    <property type="evidence" value="ECO:0007669"/>
    <property type="project" value="UniProtKB-EC"/>
</dbReference>
<comment type="cofactor">
    <cofactor evidence="1">
        <name>FAD</name>
        <dbReference type="ChEBI" id="CHEBI:57692"/>
    </cofactor>
</comment>
<dbReference type="InterPro" id="IPR017900">
    <property type="entry name" value="4Fe4S_Fe_S_CS"/>
</dbReference>
<keyword evidence="7" id="KW-0560">Oxidoreductase</keyword>
<keyword evidence="22" id="KW-1185">Reference proteome</keyword>
<dbReference type="Pfam" id="PF13450">
    <property type="entry name" value="NAD_binding_8"/>
    <property type="match status" value="1"/>
</dbReference>
<evidence type="ECO:0000313" key="21">
    <source>
        <dbReference type="EMBL" id="ACL05975.1"/>
    </source>
</evidence>
<dbReference type="GO" id="GO:0051536">
    <property type="term" value="F:iron-sulfur cluster binding"/>
    <property type="evidence" value="ECO:0007669"/>
    <property type="project" value="UniProtKB-KW"/>
</dbReference>
<dbReference type="RefSeq" id="WP_015949021.1">
    <property type="nucleotide sequence ID" value="NC_011768.1"/>
</dbReference>
<evidence type="ECO:0000256" key="5">
    <source>
        <dbReference type="ARBA" id="ARBA00022723"/>
    </source>
</evidence>
<comment type="similarity">
    <text evidence="2">Belongs to the GMC oxidoreductase family.</text>
</comment>
<dbReference type="SUPFAM" id="SSF51905">
    <property type="entry name" value="FAD/NAD(P)-binding domain"/>
    <property type="match status" value="1"/>
</dbReference>
<evidence type="ECO:0000256" key="8">
    <source>
        <dbReference type="ARBA" id="ARBA00023004"/>
    </source>
</evidence>
<gene>
    <name evidence="21" type="ordered locus">Dalk_4295</name>
</gene>
<dbReference type="KEGG" id="dal:Dalk_4295"/>
<evidence type="ECO:0000256" key="10">
    <source>
        <dbReference type="ARBA" id="ARBA00023098"/>
    </source>
</evidence>
<dbReference type="InterPro" id="IPR036188">
    <property type="entry name" value="FAD/NAD-bd_sf"/>
</dbReference>
<proteinExistence type="inferred from homology"/>
<dbReference type="EC" id="5.3.3.1" evidence="14"/>
<evidence type="ECO:0000256" key="16">
    <source>
        <dbReference type="ARBA" id="ARBA00049723"/>
    </source>
</evidence>
<evidence type="ECO:0000256" key="11">
    <source>
        <dbReference type="ARBA" id="ARBA00023166"/>
    </source>
</evidence>
<evidence type="ECO:0000259" key="20">
    <source>
        <dbReference type="Pfam" id="PF05199"/>
    </source>
</evidence>
<keyword evidence="10" id="KW-0443">Lipid metabolism</keyword>
<protein>
    <recommendedName>
        <fullName evidence="17">Cholesterol oxidase</fullName>
        <ecNumber evidence="16">1.1.3.6</ecNumber>
        <ecNumber evidence="14">5.3.3.1</ecNumber>
    </recommendedName>
    <alternativeName>
        <fullName evidence="18">Cholesterol isomerase</fullName>
    </alternativeName>
</protein>
<dbReference type="PANTHER" id="PTHR47470">
    <property type="entry name" value="CHOLESTEROL OXIDASE"/>
    <property type="match status" value="1"/>
</dbReference>
<accession>B8FMD7</accession>
<dbReference type="Proteomes" id="UP000000739">
    <property type="component" value="Chromosome"/>
</dbReference>
<evidence type="ECO:0000256" key="4">
    <source>
        <dbReference type="ARBA" id="ARBA00022630"/>
    </source>
</evidence>
<evidence type="ECO:0000256" key="2">
    <source>
        <dbReference type="ARBA" id="ARBA00010790"/>
    </source>
</evidence>
<evidence type="ECO:0000313" key="22">
    <source>
        <dbReference type="Proteomes" id="UP000000739"/>
    </source>
</evidence>
<dbReference type="GO" id="GO:0008203">
    <property type="term" value="P:cholesterol metabolic process"/>
    <property type="evidence" value="ECO:0007669"/>
    <property type="project" value="UniProtKB-KW"/>
</dbReference>
<dbReference type="PROSITE" id="PS00198">
    <property type="entry name" value="4FE4S_FER_1"/>
    <property type="match status" value="1"/>
</dbReference>
<dbReference type="InterPro" id="IPR052542">
    <property type="entry name" value="Cholesterol_Oxidase"/>
</dbReference>
<dbReference type="Pfam" id="PF00732">
    <property type="entry name" value="GMC_oxred_N"/>
    <property type="match status" value="1"/>
</dbReference>
<dbReference type="EC" id="1.1.3.6" evidence="16"/>
<evidence type="ECO:0000256" key="6">
    <source>
        <dbReference type="ARBA" id="ARBA00022827"/>
    </source>
</evidence>
<evidence type="ECO:0000256" key="17">
    <source>
        <dbReference type="ARBA" id="ARBA00049744"/>
    </source>
</evidence>
<keyword evidence="6" id="KW-0274">FAD</keyword>
<evidence type="ECO:0000256" key="7">
    <source>
        <dbReference type="ARBA" id="ARBA00023002"/>
    </source>
</evidence>
<keyword evidence="9" id="KW-0411">Iron-sulfur</keyword>
<evidence type="ECO:0000256" key="14">
    <source>
        <dbReference type="ARBA" id="ARBA00038856"/>
    </source>
</evidence>
<organism evidence="21 22">
    <name type="scientific">Desulfatibacillum aliphaticivorans</name>
    <dbReference type="NCBI Taxonomy" id="218208"/>
    <lineage>
        <taxon>Bacteria</taxon>
        <taxon>Pseudomonadati</taxon>
        <taxon>Thermodesulfobacteriota</taxon>
        <taxon>Desulfobacteria</taxon>
        <taxon>Desulfobacterales</taxon>
        <taxon>Desulfatibacillaceae</taxon>
        <taxon>Desulfatibacillum</taxon>
    </lineage>
</organism>
<dbReference type="GO" id="GO:0016995">
    <property type="term" value="F:cholesterol oxidase activity"/>
    <property type="evidence" value="ECO:0007669"/>
    <property type="project" value="UniProtKB-EC"/>
</dbReference>
<dbReference type="AlphaFoldDB" id="B8FMD7"/>
<dbReference type="GO" id="GO:0050660">
    <property type="term" value="F:flavin adenine dinucleotide binding"/>
    <property type="evidence" value="ECO:0007669"/>
    <property type="project" value="InterPro"/>
</dbReference>
<keyword evidence="13" id="KW-0413">Isomerase</keyword>
<evidence type="ECO:0000256" key="18">
    <source>
        <dbReference type="ARBA" id="ARBA00049778"/>
    </source>
</evidence>
<name>B8FMD7_DESAL</name>
<comment type="pathway">
    <text evidence="15">Steroid metabolism; cholesterol degradation.</text>
</comment>